<feature type="signal peptide" evidence="2">
    <location>
        <begin position="1"/>
        <end position="27"/>
    </location>
</feature>
<protein>
    <submittedName>
        <fullName evidence="3">Mutanase</fullName>
    </submittedName>
</protein>
<dbReference type="Gene3D" id="3.20.20.80">
    <property type="entry name" value="Glycosidases"/>
    <property type="match status" value="1"/>
</dbReference>
<dbReference type="GO" id="GO:0051118">
    <property type="term" value="F:glucan endo-1,3-alpha-glucosidase activity"/>
    <property type="evidence" value="ECO:0007669"/>
    <property type="project" value="InterPro"/>
</dbReference>
<sequence>MLSLSRALRHIGVGWLCTAALSAVANGSPMVERSLAERAATGDRLVFCHFMIGIVGDRTSAADFDDDMRRAKDAGIDAFALNIGVDGYTDQQLGYAYDSAANNGMNVFISFDFNWWSPGDAAGVGRKIAQYANKPAQLKIDGRVFVSSFAGDGLDVDAMRAAAGSNVYFVPNFHPGQSAADKLDGALNWMGWDSNGNNKAPTPGHTVTVADGDNSYAQWLGNKAYLAPVSPWFSTHFGPEVSYSKNWVFPGGSLIFDRWNQVLDKGFPMVEIVTWNDYGESHYIGPLKSPHYDDGNSKWVNDMPHDGWLDLSKPFIAAYKAKAKSVNSYITDDKIVYWYRRTLRNLNCDATDTTSGRPANNGSGNYFQGKPNGWESMEDVVYVATLLKDAGTVTVSSGGQSTTQNVPAGANIFKVPAGVGPQTFQLTRGSSTVLQGTSLMDISNVCPCGIYNFNAYVGTLPAGFSDPLQPQGLASLTIGLHVSTCEAKPSLGTNPPVTGQPQPPPITTTTTTTPAGPPPVTPPPTTPQPPVVTPPGGNKVCVQGTNADGQSGNYIGLCNFSCHYGYCPSGPCKCTSYGDAVAPPPGSGYDGCPLPNEDDTYKGLCSFTCSHGYCPDTACRRC</sequence>
<evidence type="ECO:0000313" key="3">
    <source>
        <dbReference type="EMBL" id="KND95320.1"/>
    </source>
</evidence>
<dbReference type="OrthoDB" id="1046782at2759"/>
<feature type="region of interest" description="Disordered" evidence="1">
    <location>
        <begin position="489"/>
        <end position="537"/>
    </location>
</feature>
<dbReference type="Pfam" id="PF03659">
    <property type="entry name" value="Glyco_hydro_71"/>
    <property type="match status" value="1"/>
</dbReference>
<dbReference type="EMBL" id="LFRF01000001">
    <property type="protein sequence ID" value="KND95320.1"/>
    <property type="molecule type" value="Genomic_DNA"/>
</dbReference>
<evidence type="ECO:0000256" key="1">
    <source>
        <dbReference type="SAM" id="MobiDB-lite"/>
    </source>
</evidence>
<name>A0A0L0NNQ5_TOLOC</name>
<dbReference type="CDD" id="cd11577">
    <property type="entry name" value="GH71"/>
    <property type="match status" value="1"/>
</dbReference>
<evidence type="ECO:0000256" key="2">
    <source>
        <dbReference type="SAM" id="SignalP"/>
    </source>
</evidence>
<gene>
    <name evidence="3" type="ORF">TOPH_00009</name>
</gene>
<accession>A0A0L0NNQ5</accession>
<dbReference type="Proteomes" id="UP000036947">
    <property type="component" value="Unassembled WGS sequence"/>
</dbReference>
<organism evidence="3 4">
    <name type="scientific">Tolypocladium ophioglossoides (strain CBS 100239)</name>
    <name type="common">Snaketongue truffleclub</name>
    <name type="synonym">Elaphocordyceps ophioglossoides</name>
    <dbReference type="NCBI Taxonomy" id="1163406"/>
    <lineage>
        <taxon>Eukaryota</taxon>
        <taxon>Fungi</taxon>
        <taxon>Dikarya</taxon>
        <taxon>Ascomycota</taxon>
        <taxon>Pezizomycotina</taxon>
        <taxon>Sordariomycetes</taxon>
        <taxon>Hypocreomycetidae</taxon>
        <taxon>Hypocreales</taxon>
        <taxon>Ophiocordycipitaceae</taxon>
        <taxon>Tolypocladium</taxon>
    </lineage>
</organism>
<keyword evidence="2" id="KW-0732">Signal</keyword>
<proteinExistence type="predicted"/>
<feature type="chain" id="PRO_5005545088" evidence="2">
    <location>
        <begin position="28"/>
        <end position="622"/>
    </location>
</feature>
<keyword evidence="4" id="KW-1185">Reference proteome</keyword>
<feature type="compositionally biased region" description="Pro residues" evidence="1">
    <location>
        <begin position="515"/>
        <end position="533"/>
    </location>
</feature>
<reference evidence="3 4" key="1">
    <citation type="journal article" date="2015" name="BMC Genomics">
        <title>The genome of the truffle-parasite Tolypocladium ophioglossoides and the evolution of antifungal peptaibiotics.</title>
        <authorList>
            <person name="Quandt C.A."/>
            <person name="Bushley K.E."/>
            <person name="Spatafora J.W."/>
        </authorList>
    </citation>
    <scope>NUCLEOTIDE SEQUENCE [LARGE SCALE GENOMIC DNA]</scope>
    <source>
        <strain evidence="3 4">CBS 100239</strain>
    </source>
</reference>
<comment type="caution">
    <text evidence="3">The sequence shown here is derived from an EMBL/GenBank/DDBJ whole genome shotgun (WGS) entry which is preliminary data.</text>
</comment>
<dbReference type="AlphaFoldDB" id="A0A0L0NNQ5"/>
<evidence type="ECO:0000313" key="4">
    <source>
        <dbReference type="Proteomes" id="UP000036947"/>
    </source>
</evidence>
<dbReference type="STRING" id="1163406.A0A0L0NNQ5"/>
<dbReference type="InterPro" id="IPR005197">
    <property type="entry name" value="Glyco_hydro_71"/>
</dbReference>